<organism evidence="2 3">
    <name type="scientific">Panicum miliaceum</name>
    <name type="common">Proso millet</name>
    <name type="synonym">Broomcorn millet</name>
    <dbReference type="NCBI Taxonomy" id="4540"/>
    <lineage>
        <taxon>Eukaryota</taxon>
        <taxon>Viridiplantae</taxon>
        <taxon>Streptophyta</taxon>
        <taxon>Embryophyta</taxon>
        <taxon>Tracheophyta</taxon>
        <taxon>Spermatophyta</taxon>
        <taxon>Magnoliopsida</taxon>
        <taxon>Liliopsida</taxon>
        <taxon>Poales</taxon>
        <taxon>Poaceae</taxon>
        <taxon>PACMAD clade</taxon>
        <taxon>Panicoideae</taxon>
        <taxon>Panicodae</taxon>
        <taxon>Paniceae</taxon>
        <taxon>Panicinae</taxon>
        <taxon>Panicum</taxon>
        <taxon>Panicum sect. Panicum</taxon>
    </lineage>
</organism>
<protein>
    <recommendedName>
        <fullName evidence="4">Charged multivesicular body protein 3</fullName>
    </recommendedName>
</protein>
<dbReference type="AlphaFoldDB" id="A0A3L6QS75"/>
<dbReference type="Pfam" id="PF03357">
    <property type="entry name" value="Snf7"/>
    <property type="match status" value="1"/>
</dbReference>
<reference evidence="3" key="1">
    <citation type="journal article" date="2019" name="Nat. Commun.">
        <title>The genome of broomcorn millet.</title>
        <authorList>
            <person name="Zou C."/>
            <person name="Miki D."/>
            <person name="Li D."/>
            <person name="Tang Q."/>
            <person name="Xiao L."/>
            <person name="Rajput S."/>
            <person name="Deng P."/>
            <person name="Jia W."/>
            <person name="Huang R."/>
            <person name="Zhang M."/>
            <person name="Sun Y."/>
            <person name="Hu J."/>
            <person name="Fu X."/>
            <person name="Schnable P.S."/>
            <person name="Li F."/>
            <person name="Zhang H."/>
            <person name="Feng B."/>
            <person name="Zhu X."/>
            <person name="Liu R."/>
            <person name="Schnable J.C."/>
            <person name="Zhu J.-K."/>
            <person name="Zhang H."/>
        </authorList>
    </citation>
    <scope>NUCLEOTIDE SEQUENCE [LARGE SCALE GENOMIC DNA]</scope>
</reference>
<dbReference type="Gene3D" id="6.10.140.1230">
    <property type="match status" value="2"/>
</dbReference>
<dbReference type="EMBL" id="PQIB02000011">
    <property type="protein sequence ID" value="RLM86389.1"/>
    <property type="molecule type" value="Genomic_DNA"/>
</dbReference>
<name>A0A3L6QS75_PANMI</name>
<dbReference type="Proteomes" id="UP000275267">
    <property type="component" value="Unassembled WGS sequence"/>
</dbReference>
<keyword evidence="3" id="KW-1185">Reference proteome</keyword>
<evidence type="ECO:0000313" key="3">
    <source>
        <dbReference type="Proteomes" id="UP000275267"/>
    </source>
</evidence>
<dbReference type="STRING" id="4540.A0A3L6QS75"/>
<feature type="compositionally biased region" description="Acidic residues" evidence="1">
    <location>
        <begin position="189"/>
        <end position="205"/>
    </location>
</feature>
<feature type="region of interest" description="Disordered" evidence="1">
    <location>
        <begin position="168"/>
        <end position="205"/>
    </location>
</feature>
<evidence type="ECO:0008006" key="4">
    <source>
        <dbReference type="Google" id="ProtNLM"/>
    </source>
</evidence>
<evidence type="ECO:0000256" key="1">
    <source>
        <dbReference type="SAM" id="MobiDB-lite"/>
    </source>
</evidence>
<dbReference type="OrthoDB" id="687905at2759"/>
<proteinExistence type="predicted"/>
<comment type="caution">
    <text evidence="2">The sequence shown here is derived from an EMBL/GenBank/DDBJ whole genome shotgun (WGS) entry which is preliminary data.</text>
</comment>
<dbReference type="PANTHER" id="PTHR10476">
    <property type="entry name" value="CHARGED MULTIVESICULAR BODY PROTEIN"/>
    <property type="match status" value="1"/>
</dbReference>
<dbReference type="GO" id="GO:0007034">
    <property type="term" value="P:vacuolar transport"/>
    <property type="evidence" value="ECO:0007669"/>
    <property type="project" value="InterPro"/>
</dbReference>
<gene>
    <name evidence="2" type="ORF">C2845_PM04G24570</name>
</gene>
<sequence>MEMLKGLLQPRPTPRQQLREWQGRLRNERLGLDRRVQEVRREDKKVENAIREAAKRNDMASAKFIRILLSGLILKCLSSGIERTADCLSKSAEVMKIINDLMEAPELAHTIKKLSKEMLKAEVMEDMVNETVDSALDFEDEEDDIEEEVDKVLAALGAETASRLPVPAAQRIKKDSMSRVPGQLQTVDEGIEDDQEDLEEENKAC</sequence>
<dbReference type="InterPro" id="IPR005024">
    <property type="entry name" value="Snf7_fam"/>
</dbReference>
<accession>A0A3L6QS75</accession>
<evidence type="ECO:0000313" key="2">
    <source>
        <dbReference type="EMBL" id="RLM86389.1"/>
    </source>
</evidence>